<keyword evidence="8" id="KW-1185">Reference proteome</keyword>
<evidence type="ECO:0000256" key="5">
    <source>
        <dbReference type="SAM" id="Phobius"/>
    </source>
</evidence>
<gene>
    <name evidence="7" type="ORF">GCM10011584_00200</name>
</gene>
<dbReference type="PANTHER" id="PTHR23501:SF197">
    <property type="entry name" value="COMD"/>
    <property type="match status" value="1"/>
</dbReference>
<dbReference type="PROSITE" id="PS50850">
    <property type="entry name" value="MFS"/>
    <property type="match status" value="1"/>
</dbReference>
<comment type="subcellular location">
    <subcellularLocation>
        <location evidence="1">Cell membrane</location>
        <topology evidence="1">Multi-pass membrane protein</topology>
    </subcellularLocation>
</comment>
<dbReference type="Pfam" id="PF07690">
    <property type="entry name" value="MFS_1"/>
    <property type="match status" value="1"/>
</dbReference>
<protein>
    <submittedName>
        <fullName evidence="7">MFS transporter</fullName>
    </submittedName>
</protein>
<feature type="transmembrane region" description="Helical" evidence="5">
    <location>
        <begin position="236"/>
        <end position="259"/>
    </location>
</feature>
<evidence type="ECO:0000256" key="1">
    <source>
        <dbReference type="ARBA" id="ARBA00004651"/>
    </source>
</evidence>
<feature type="transmembrane region" description="Helical" evidence="5">
    <location>
        <begin position="369"/>
        <end position="391"/>
    </location>
</feature>
<dbReference type="PRINTS" id="PR01036">
    <property type="entry name" value="TCRTETB"/>
</dbReference>
<comment type="caution">
    <text evidence="7">The sequence shown here is derived from an EMBL/GenBank/DDBJ whole genome shotgun (WGS) entry which is preliminary data.</text>
</comment>
<sequence>MSDSTTQQTAPVAPMTHREVLEALSGLILAMFVAMLASTVVSNALPVIVHDLKGTESGYTWVMVSTLLALTATTPIWGKLADLFDKKVLVQSALVVYVAGSLLAACAQSMEMLIGARVIQGLGVGGLTALVQIVIASIVAPIDRGRYSGYIGAAFAVATVSGPLIGGVVVDTLGWRWCFLVALPFAVLAFVVLQRTLHLPDVVRRKVKIDYAGATLIAGGLSLLLAWVSLAGSSFAWASTQTALLVTGGVLALVLAVVVESKVAEPMIPLHLFRNRTITLAVIASLAVGVAMFGSTVFLAQYFQLSHGLTPTEAGLMSLPLVLGLLVASIASGRRISRTGLWKNVLVLGASVMALGVALLSTIDGSTHLWVVGAWMAVMGLGIGALQQNLVLAVQNSVRHSDVGAASSLVATFRTMGGAVGVALLGTALSHRVADNVAAGMARLGVHTSAKGHTEIPDLSTLPGPARQVVMGAFGEATGHLFLLVVPAALLTVLVVALVREVRLRTTVQHADELAPDLAAVVE</sequence>
<feature type="domain" description="Major facilitator superfamily (MFS) profile" evidence="6">
    <location>
        <begin position="23"/>
        <end position="504"/>
    </location>
</feature>
<keyword evidence="2 5" id="KW-0812">Transmembrane</keyword>
<name>A0ABQ2N698_9ACTN</name>
<feature type="transmembrane region" description="Helical" evidence="5">
    <location>
        <begin position="20"/>
        <end position="38"/>
    </location>
</feature>
<feature type="transmembrane region" description="Helical" evidence="5">
    <location>
        <begin position="403"/>
        <end position="425"/>
    </location>
</feature>
<keyword evidence="3 5" id="KW-1133">Transmembrane helix</keyword>
<evidence type="ECO:0000256" key="4">
    <source>
        <dbReference type="ARBA" id="ARBA00023136"/>
    </source>
</evidence>
<dbReference type="RefSeq" id="WP_229662508.1">
    <property type="nucleotide sequence ID" value="NZ_BMNI01000001.1"/>
</dbReference>
<dbReference type="Gene3D" id="1.20.1250.20">
    <property type="entry name" value="MFS general substrate transporter like domains"/>
    <property type="match status" value="1"/>
</dbReference>
<feature type="transmembrane region" description="Helical" evidence="5">
    <location>
        <begin position="89"/>
        <end position="110"/>
    </location>
</feature>
<evidence type="ECO:0000259" key="6">
    <source>
        <dbReference type="PROSITE" id="PS50850"/>
    </source>
</evidence>
<feature type="transmembrane region" description="Helical" evidence="5">
    <location>
        <begin position="481"/>
        <end position="499"/>
    </location>
</feature>
<feature type="transmembrane region" description="Helical" evidence="5">
    <location>
        <begin position="122"/>
        <end position="142"/>
    </location>
</feature>
<evidence type="ECO:0000256" key="2">
    <source>
        <dbReference type="ARBA" id="ARBA00022692"/>
    </source>
</evidence>
<proteinExistence type="predicted"/>
<evidence type="ECO:0000256" key="3">
    <source>
        <dbReference type="ARBA" id="ARBA00022989"/>
    </source>
</evidence>
<feature type="transmembrane region" description="Helical" evidence="5">
    <location>
        <begin position="149"/>
        <end position="168"/>
    </location>
</feature>
<feature type="transmembrane region" description="Helical" evidence="5">
    <location>
        <begin position="280"/>
        <end position="303"/>
    </location>
</feature>
<dbReference type="Proteomes" id="UP000655410">
    <property type="component" value="Unassembled WGS sequence"/>
</dbReference>
<dbReference type="InterPro" id="IPR011701">
    <property type="entry name" value="MFS"/>
</dbReference>
<feature type="transmembrane region" description="Helical" evidence="5">
    <location>
        <begin position="345"/>
        <end position="363"/>
    </location>
</feature>
<evidence type="ECO:0000313" key="8">
    <source>
        <dbReference type="Proteomes" id="UP000655410"/>
    </source>
</evidence>
<organism evidence="7 8">
    <name type="scientific">Nocardioides phosphati</name>
    <dbReference type="NCBI Taxonomy" id="1867775"/>
    <lineage>
        <taxon>Bacteria</taxon>
        <taxon>Bacillati</taxon>
        <taxon>Actinomycetota</taxon>
        <taxon>Actinomycetes</taxon>
        <taxon>Propionibacteriales</taxon>
        <taxon>Nocardioidaceae</taxon>
        <taxon>Nocardioides</taxon>
    </lineage>
</organism>
<dbReference type="PANTHER" id="PTHR23501">
    <property type="entry name" value="MAJOR FACILITATOR SUPERFAMILY"/>
    <property type="match status" value="1"/>
</dbReference>
<dbReference type="SUPFAM" id="SSF103473">
    <property type="entry name" value="MFS general substrate transporter"/>
    <property type="match status" value="1"/>
</dbReference>
<feature type="transmembrane region" description="Helical" evidence="5">
    <location>
        <begin position="58"/>
        <end position="77"/>
    </location>
</feature>
<dbReference type="EMBL" id="BMNI01000001">
    <property type="protein sequence ID" value="GGO83905.1"/>
    <property type="molecule type" value="Genomic_DNA"/>
</dbReference>
<feature type="transmembrane region" description="Helical" evidence="5">
    <location>
        <begin position="315"/>
        <end position="333"/>
    </location>
</feature>
<evidence type="ECO:0000313" key="7">
    <source>
        <dbReference type="EMBL" id="GGO83905.1"/>
    </source>
</evidence>
<keyword evidence="4 5" id="KW-0472">Membrane</keyword>
<dbReference type="InterPro" id="IPR020846">
    <property type="entry name" value="MFS_dom"/>
</dbReference>
<accession>A0ABQ2N698</accession>
<dbReference type="Gene3D" id="1.20.1720.10">
    <property type="entry name" value="Multidrug resistance protein D"/>
    <property type="match status" value="1"/>
</dbReference>
<dbReference type="CDD" id="cd17502">
    <property type="entry name" value="MFS_Azr1_MDR_like"/>
    <property type="match status" value="1"/>
</dbReference>
<feature type="transmembrane region" description="Helical" evidence="5">
    <location>
        <begin position="209"/>
        <end position="230"/>
    </location>
</feature>
<feature type="transmembrane region" description="Helical" evidence="5">
    <location>
        <begin position="174"/>
        <end position="197"/>
    </location>
</feature>
<dbReference type="InterPro" id="IPR036259">
    <property type="entry name" value="MFS_trans_sf"/>
</dbReference>
<reference evidence="8" key="1">
    <citation type="journal article" date="2019" name="Int. J. Syst. Evol. Microbiol.">
        <title>The Global Catalogue of Microorganisms (GCM) 10K type strain sequencing project: providing services to taxonomists for standard genome sequencing and annotation.</title>
        <authorList>
            <consortium name="The Broad Institute Genomics Platform"/>
            <consortium name="The Broad Institute Genome Sequencing Center for Infectious Disease"/>
            <person name="Wu L."/>
            <person name="Ma J."/>
        </authorList>
    </citation>
    <scope>NUCLEOTIDE SEQUENCE [LARGE SCALE GENOMIC DNA]</scope>
    <source>
        <strain evidence="8">CGMCC 4.7371</strain>
    </source>
</reference>